<accession>A0A0R1KA51</accession>
<organism evidence="2 3">
    <name type="scientific">Companilactobacillus nodensis DSM 19682 = JCM 14932 = NBRC 107160</name>
    <dbReference type="NCBI Taxonomy" id="1423775"/>
    <lineage>
        <taxon>Bacteria</taxon>
        <taxon>Bacillati</taxon>
        <taxon>Bacillota</taxon>
        <taxon>Bacilli</taxon>
        <taxon>Lactobacillales</taxon>
        <taxon>Lactobacillaceae</taxon>
        <taxon>Companilactobacillus</taxon>
    </lineage>
</organism>
<dbReference type="RefSeq" id="WP_025024306.1">
    <property type="nucleotide sequence ID" value="NZ_AZDZ01000003.1"/>
</dbReference>
<dbReference type="CDD" id="cd04301">
    <property type="entry name" value="NAT_SF"/>
    <property type="match status" value="1"/>
</dbReference>
<dbReference type="SUPFAM" id="SSF55729">
    <property type="entry name" value="Acyl-CoA N-acyltransferases (Nat)"/>
    <property type="match status" value="1"/>
</dbReference>
<comment type="caution">
    <text evidence="2">The sequence shown here is derived from an EMBL/GenBank/DDBJ whole genome shotgun (WGS) entry which is preliminary data.</text>
</comment>
<dbReference type="Proteomes" id="UP000051248">
    <property type="component" value="Unassembled WGS sequence"/>
</dbReference>
<dbReference type="GO" id="GO:0004343">
    <property type="term" value="F:glucosamine 6-phosphate N-acetyltransferase activity"/>
    <property type="evidence" value="ECO:0007669"/>
    <property type="project" value="TreeGrafter"/>
</dbReference>
<name>A0A0R1KA51_9LACO</name>
<dbReference type="PANTHER" id="PTHR13355">
    <property type="entry name" value="GLUCOSAMINE 6-PHOSPHATE N-ACETYLTRANSFERASE"/>
    <property type="match status" value="1"/>
</dbReference>
<dbReference type="eggNOG" id="COG2153">
    <property type="taxonomic scope" value="Bacteria"/>
</dbReference>
<sequence length="142" mass="16986">MWHVKRFNELSAQELYDLMYLRVKTFVVEQNRVYQEVDENDLHAIHIFRYEDKKIVAYARIFEENGHITFGRVVADKNHRGTGLGAKLVEEIIKVINENHPHQEIVIEAQTYVEDFYKKFDFHSVGEPFLFNHTPHIKMIRN</sequence>
<dbReference type="Pfam" id="PF13673">
    <property type="entry name" value="Acetyltransf_10"/>
    <property type="match status" value="1"/>
</dbReference>
<dbReference type="OrthoDB" id="9796171at2"/>
<dbReference type="EMBL" id="AZDZ01000003">
    <property type="protein sequence ID" value="KRK80541.1"/>
    <property type="molecule type" value="Genomic_DNA"/>
</dbReference>
<dbReference type="InterPro" id="IPR016181">
    <property type="entry name" value="Acyl_CoA_acyltransferase"/>
</dbReference>
<dbReference type="InterPro" id="IPR000182">
    <property type="entry name" value="GNAT_dom"/>
</dbReference>
<gene>
    <name evidence="2" type="ORF">FD03_GL001965</name>
</gene>
<evidence type="ECO:0000259" key="1">
    <source>
        <dbReference type="PROSITE" id="PS51186"/>
    </source>
</evidence>
<dbReference type="STRING" id="1423775.FD03_GL001965"/>
<dbReference type="InterPro" id="IPR039143">
    <property type="entry name" value="GNPNAT1-like"/>
</dbReference>
<evidence type="ECO:0000313" key="2">
    <source>
        <dbReference type="EMBL" id="KRK80541.1"/>
    </source>
</evidence>
<keyword evidence="3" id="KW-1185">Reference proteome</keyword>
<keyword evidence="2" id="KW-0808">Transferase</keyword>
<dbReference type="AlphaFoldDB" id="A0A0R1KA51"/>
<feature type="domain" description="N-acetyltransferase" evidence="1">
    <location>
        <begin position="5"/>
        <end position="142"/>
    </location>
</feature>
<dbReference type="PROSITE" id="PS51186">
    <property type="entry name" value="GNAT"/>
    <property type="match status" value="1"/>
</dbReference>
<dbReference type="PATRIC" id="fig|1423775.4.peg.2003"/>
<dbReference type="PANTHER" id="PTHR13355:SF11">
    <property type="entry name" value="GLUCOSAMINE 6-PHOSPHATE N-ACETYLTRANSFERASE"/>
    <property type="match status" value="1"/>
</dbReference>
<proteinExistence type="predicted"/>
<reference evidence="2 3" key="1">
    <citation type="journal article" date="2015" name="Genome Announc.">
        <title>Expanding the biotechnology potential of lactobacilli through comparative genomics of 213 strains and associated genera.</title>
        <authorList>
            <person name="Sun Z."/>
            <person name="Harris H.M."/>
            <person name="McCann A."/>
            <person name="Guo C."/>
            <person name="Argimon S."/>
            <person name="Zhang W."/>
            <person name="Yang X."/>
            <person name="Jeffery I.B."/>
            <person name="Cooney J.C."/>
            <person name="Kagawa T.F."/>
            <person name="Liu W."/>
            <person name="Song Y."/>
            <person name="Salvetti E."/>
            <person name="Wrobel A."/>
            <person name="Rasinkangas P."/>
            <person name="Parkhill J."/>
            <person name="Rea M.C."/>
            <person name="O'Sullivan O."/>
            <person name="Ritari J."/>
            <person name="Douillard F.P."/>
            <person name="Paul Ross R."/>
            <person name="Yang R."/>
            <person name="Briner A.E."/>
            <person name="Felis G.E."/>
            <person name="de Vos W.M."/>
            <person name="Barrangou R."/>
            <person name="Klaenhammer T.R."/>
            <person name="Caufield P.W."/>
            <person name="Cui Y."/>
            <person name="Zhang H."/>
            <person name="O'Toole P.W."/>
        </authorList>
    </citation>
    <scope>NUCLEOTIDE SEQUENCE [LARGE SCALE GENOMIC DNA]</scope>
    <source>
        <strain evidence="2 3">DSM 19682</strain>
    </source>
</reference>
<dbReference type="Gene3D" id="3.40.630.30">
    <property type="match status" value="1"/>
</dbReference>
<protein>
    <submittedName>
        <fullName evidence="2">Acetyltransferase</fullName>
    </submittedName>
</protein>
<evidence type="ECO:0000313" key="3">
    <source>
        <dbReference type="Proteomes" id="UP000051248"/>
    </source>
</evidence>